<feature type="region of interest" description="Disordered" evidence="7">
    <location>
        <begin position="265"/>
        <end position="295"/>
    </location>
</feature>
<dbReference type="Pfam" id="PF22191">
    <property type="entry name" value="IBR_1"/>
    <property type="match status" value="1"/>
</dbReference>
<protein>
    <recommendedName>
        <fullName evidence="8">RING-type domain-containing protein</fullName>
    </recommendedName>
</protein>
<keyword evidence="6" id="KW-0862">Zinc</keyword>
<comment type="caution">
    <text evidence="9">The sequence shown here is derived from an EMBL/GenBank/DDBJ whole genome shotgun (WGS) entry which is preliminary data.</text>
</comment>
<keyword evidence="1" id="KW-0808">Transferase</keyword>
<keyword evidence="3" id="KW-0677">Repeat</keyword>
<dbReference type="GO" id="GO:0016567">
    <property type="term" value="P:protein ubiquitination"/>
    <property type="evidence" value="ECO:0007669"/>
    <property type="project" value="InterPro"/>
</dbReference>
<keyword evidence="10" id="KW-1185">Reference proteome</keyword>
<dbReference type="Gene3D" id="1.20.120.1750">
    <property type="match status" value="1"/>
</dbReference>
<proteinExistence type="predicted"/>
<dbReference type="EMBL" id="MTSL01000015">
    <property type="protein sequence ID" value="PJF19990.1"/>
    <property type="molecule type" value="Genomic_DNA"/>
</dbReference>
<evidence type="ECO:0000256" key="5">
    <source>
        <dbReference type="ARBA" id="ARBA00022786"/>
    </source>
</evidence>
<evidence type="ECO:0000256" key="1">
    <source>
        <dbReference type="ARBA" id="ARBA00022679"/>
    </source>
</evidence>
<keyword evidence="5" id="KW-0833">Ubl conjugation pathway</keyword>
<sequence length="295" mass="33491">MDFEFSEAESAGLDNEMSDILDLIGHKCSICFTEESETELSICGDQFCYSCLERTCEDCGHEQSILGDAIEESLPYLFETLEEVIPEGAYNLLFKKMETHDLTGLLRHLGRHVVGSQTTTNLVYFLRKVLQESLSDEAGLFANKQLAVVAICSKTFCDFCTARICVRCGQSDWHDGFSCLEYAKKRLESMNTEDTQYQSLAWQVAHGKQCPKCFLLITKDDDGSCNQMRCSHCGYTYCWECLREWSSSCGYYQCSQTQQSDDAARKLQKHRRSVELDRTEAGIPDVTKLPSFSPR</sequence>
<evidence type="ECO:0000256" key="7">
    <source>
        <dbReference type="SAM" id="MobiDB-lite"/>
    </source>
</evidence>
<evidence type="ECO:0000313" key="9">
    <source>
        <dbReference type="EMBL" id="PJF19990.1"/>
    </source>
</evidence>
<evidence type="ECO:0000256" key="3">
    <source>
        <dbReference type="ARBA" id="ARBA00022737"/>
    </source>
</evidence>
<dbReference type="GO" id="GO:0004842">
    <property type="term" value="F:ubiquitin-protein transferase activity"/>
    <property type="evidence" value="ECO:0007669"/>
    <property type="project" value="InterPro"/>
</dbReference>
<dbReference type="InterPro" id="IPR031127">
    <property type="entry name" value="E3_UB_ligase_RBR"/>
</dbReference>
<accession>A0A2H9TQP8</accession>
<name>A0A2H9TQP8_9FUNG</name>
<keyword evidence="2" id="KW-0479">Metal-binding</keyword>
<dbReference type="SUPFAM" id="SSF57850">
    <property type="entry name" value="RING/U-box"/>
    <property type="match status" value="1"/>
</dbReference>
<evidence type="ECO:0000313" key="10">
    <source>
        <dbReference type="Proteomes" id="UP000240830"/>
    </source>
</evidence>
<dbReference type="PROSITE" id="PS51873">
    <property type="entry name" value="TRIAD"/>
    <property type="match status" value="1"/>
</dbReference>
<organism evidence="9 10">
    <name type="scientific">Paramicrosporidium saccamoebae</name>
    <dbReference type="NCBI Taxonomy" id="1246581"/>
    <lineage>
        <taxon>Eukaryota</taxon>
        <taxon>Fungi</taxon>
        <taxon>Fungi incertae sedis</taxon>
        <taxon>Cryptomycota</taxon>
        <taxon>Cryptomycota incertae sedis</taxon>
        <taxon>Paramicrosporidium</taxon>
    </lineage>
</organism>
<dbReference type="OrthoDB" id="10264956at2759"/>
<evidence type="ECO:0000259" key="8">
    <source>
        <dbReference type="PROSITE" id="PS51873"/>
    </source>
</evidence>
<keyword evidence="4" id="KW-0863">Zinc-finger</keyword>
<dbReference type="STRING" id="1246581.A0A2H9TQP8"/>
<dbReference type="Proteomes" id="UP000240830">
    <property type="component" value="Unassembled WGS sequence"/>
</dbReference>
<dbReference type="GO" id="GO:0008270">
    <property type="term" value="F:zinc ion binding"/>
    <property type="evidence" value="ECO:0007669"/>
    <property type="project" value="UniProtKB-KW"/>
</dbReference>
<gene>
    <name evidence="9" type="ORF">PSACC_00195</name>
</gene>
<reference evidence="9 10" key="1">
    <citation type="submission" date="2016-10" db="EMBL/GenBank/DDBJ databases">
        <title>The genome of Paramicrosporidium saccamoebae is the missing link in understanding Cryptomycota and Microsporidia evolution.</title>
        <authorList>
            <person name="Quandt C.A."/>
            <person name="Beaudet D."/>
            <person name="Corsaro D."/>
            <person name="Michel R."/>
            <person name="Corradi N."/>
            <person name="James T."/>
        </authorList>
    </citation>
    <scope>NUCLEOTIDE SEQUENCE [LARGE SCALE GENOMIC DNA]</scope>
    <source>
        <strain evidence="9 10">KSL3</strain>
    </source>
</reference>
<evidence type="ECO:0000256" key="6">
    <source>
        <dbReference type="ARBA" id="ARBA00022833"/>
    </source>
</evidence>
<dbReference type="PANTHER" id="PTHR11685">
    <property type="entry name" value="RBR FAMILY RING FINGER AND IBR DOMAIN-CONTAINING"/>
    <property type="match status" value="1"/>
</dbReference>
<feature type="domain" description="RING-type" evidence="8">
    <location>
        <begin position="24"/>
        <end position="258"/>
    </location>
</feature>
<evidence type="ECO:0000256" key="2">
    <source>
        <dbReference type="ARBA" id="ARBA00022723"/>
    </source>
</evidence>
<evidence type="ECO:0000256" key="4">
    <source>
        <dbReference type="ARBA" id="ARBA00022771"/>
    </source>
</evidence>
<dbReference type="InterPro" id="IPR044066">
    <property type="entry name" value="TRIAD_supradom"/>
</dbReference>
<dbReference type="AlphaFoldDB" id="A0A2H9TQP8"/>